<dbReference type="AlphaFoldDB" id="A0A9P4PE04"/>
<keyword evidence="3" id="KW-1185">Reference proteome</keyword>
<evidence type="ECO:0000313" key="3">
    <source>
        <dbReference type="Proteomes" id="UP000799764"/>
    </source>
</evidence>
<proteinExistence type="predicted"/>
<dbReference type="Proteomes" id="UP000799764">
    <property type="component" value="Unassembled WGS sequence"/>
</dbReference>
<gene>
    <name evidence="2" type="ORF">P171DRAFT_494986</name>
</gene>
<evidence type="ECO:0000313" key="2">
    <source>
        <dbReference type="EMBL" id="KAF2443305.1"/>
    </source>
</evidence>
<reference evidence="2" key="1">
    <citation type="journal article" date="2020" name="Stud. Mycol.">
        <title>101 Dothideomycetes genomes: a test case for predicting lifestyles and emergence of pathogens.</title>
        <authorList>
            <person name="Haridas S."/>
            <person name="Albert R."/>
            <person name="Binder M."/>
            <person name="Bloem J."/>
            <person name="Labutti K."/>
            <person name="Salamov A."/>
            <person name="Andreopoulos B."/>
            <person name="Baker S."/>
            <person name="Barry K."/>
            <person name="Bills G."/>
            <person name="Bluhm B."/>
            <person name="Cannon C."/>
            <person name="Castanera R."/>
            <person name="Culley D."/>
            <person name="Daum C."/>
            <person name="Ezra D."/>
            <person name="Gonzalez J."/>
            <person name="Henrissat B."/>
            <person name="Kuo A."/>
            <person name="Liang C."/>
            <person name="Lipzen A."/>
            <person name="Lutzoni F."/>
            <person name="Magnuson J."/>
            <person name="Mondo S."/>
            <person name="Nolan M."/>
            <person name="Ohm R."/>
            <person name="Pangilinan J."/>
            <person name="Park H.-J."/>
            <person name="Ramirez L."/>
            <person name="Alfaro M."/>
            <person name="Sun H."/>
            <person name="Tritt A."/>
            <person name="Yoshinaga Y."/>
            <person name="Zwiers L.-H."/>
            <person name="Turgeon B."/>
            <person name="Goodwin S."/>
            <person name="Spatafora J."/>
            <person name="Crous P."/>
            <person name="Grigoriev I."/>
        </authorList>
    </citation>
    <scope>NUCLEOTIDE SEQUENCE</scope>
    <source>
        <strain evidence="2">CBS 690.94</strain>
    </source>
</reference>
<evidence type="ECO:0000256" key="1">
    <source>
        <dbReference type="SAM" id="MobiDB-lite"/>
    </source>
</evidence>
<feature type="region of interest" description="Disordered" evidence="1">
    <location>
        <begin position="211"/>
        <end position="264"/>
    </location>
</feature>
<dbReference type="OrthoDB" id="3788067at2759"/>
<feature type="region of interest" description="Disordered" evidence="1">
    <location>
        <begin position="382"/>
        <end position="412"/>
    </location>
</feature>
<feature type="compositionally biased region" description="Basic and acidic residues" evidence="1">
    <location>
        <begin position="221"/>
        <end position="245"/>
    </location>
</feature>
<sequence length="602" mass="67108">MSNRASKNLLFEQSTRTVHLIAGHVSSPTSISQTSISLPVVAAERSPYLGARLRSASVHGDSIIVELPNVDPAALRLYAWWLQFENAPLFLHGDKGPLAQPRHTLIWRECFDLIQAHSLGSKFGDADFRQYILGQLDAWLDPQQDPDLELLDYLWEKDRDVSDELLCFVMGHMLQMEMKRAGLLVGWMKRLIGGRRMMDYIEGMRESGRRGTAVSATKSFKSRESSSGKLERVERGVATTKREDSPAVEDVVVSEPASRDRTPPSFYRKRRVEVPTFDGCIQQDREGAIATAAPENRRSQRGNTAHVPRPATFAVPKRKPTQRTITPQGHLEQLPQALRIHPKALASIVNANIHAEMERQSTSNPKFPPLPSLHPSIREALHSTLKPTRSRNVGRTPKEDPPEMRGGAHSASLARKTATMPDASLSLLDFWTDPSPSDLPGPDFWADLPATPALKSRRSKNLSTVAPHPKPQPQWTQNNLSLSPTTKQIIQSFSLTSTPTPRRHATRSWSVASIRPSSDYHAYSAYSSYRRTAIDRPGRGIISRKPVPEEGLRFLRGYRDGERLVRVASVNSRPGRVGLGREGEMDGGEEVWMGWQGRPGTA</sequence>
<accession>A0A9P4PE04</accession>
<protein>
    <submittedName>
        <fullName evidence="2">Uncharacterized protein</fullName>
    </submittedName>
</protein>
<organism evidence="2 3">
    <name type="scientific">Karstenula rhodostoma CBS 690.94</name>
    <dbReference type="NCBI Taxonomy" id="1392251"/>
    <lineage>
        <taxon>Eukaryota</taxon>
        <taxon>Fungi</taxon>
        <taxon>Dikarya</taxon>
        <taxon>Ascomycota</taxon>
        <taxon>Pezizomycotina</taxon>
        <taxon>Dothideomycetes</taxon>
        <taxon>Pleosporomycetidae</taxon>
        <taxon>Pleosporales</taxon>
        <taxon>Massarineae</taxon>
        <taxon>Didymosphaeriaceae</taxon>
        <taxon>Karstenula</taxon>
    </lineage>
</organism>
<name>A0A9P4PE04_9PLEO</name>
<comment type="caution">
    <text evidence="2">The sequence shown here is derived from an EMBL/GenBank/DDBJ whole genome shotgun (WGS) entry which is preliminary data.</text>
</comment>
<dbReference type="EMBL" id="MU001502">
    <property type="protein sequence ID" value="KAF2443305.1"/>
    <property type="molecule type" value="Genomic_DNA"/>
</dbReference>